<keyword evidence="3" id="KW-1185">Reference proteome</keyword>
<gene>
    <name evidence="2" type="ORF">GCM10022222_59610</name>
</gene>
<dbReference type="InterPro" id="IPR032466">
    <property type="entry name" value="Metal_Hydrolase"/>
</dbReference>
<dbReference type="SUPFAM" id="SSF51556">
    <property type="entry name" value="Metallo-dependent hydrolases"/>
    <property type="match status" value="1"/>
</dbReference>
<feature type="domain" description="Amidohydrolase-related" evidence="1">
    <location>
        <begin position="84"/>
        <end position="438"/>
    </location>
</feature>
<dbReference type="InterPro" id="IPR006680">
    <property type="entry name" value="Amidohydro-rel"/>
</dbReference>
<accession>A0ABP6XIT2</accession>
<organism evidence="2 3">
    <name type="scientific">Amycolatopsis ultiminotia</name>
    <dbReference type="NCBI Taxonomy" id="543629"/>
    <lineage>
        <taxon>Bacteria</taxon>
        <taxon>Bacillati</taxon>
        <taxon>Actinomycetota</taxon>
        <taxon>Actinomycetes</taxon>
        <taxon>Pseudonocardiales</taxon>
        <taxon>Pseudonocardiaceae</taxon>
        <taxon>Amycolatopsis</taxon>
    </lineage>
</organism>
<dbReference type="PANTHER" id="PTHR43794">
    <property type="entry name" value="AMINOHYDROLASE SSNA-RELATED"/>
    <property type="match status" value="1"/>
</dbReference>
<dbReference type="Pfam" id="PF01979">
    <property type="entry name" value="Amidohydro_1"/>
    <property type="match status" value="1"/>
</dbReference>
<evidence type="ECO:0000259" key="1">
    <source>
        <dbReference type="Pfam" id="PF01979"/>
    </source>
</evidence>
<dbReference type="Gene3D" id="2.30.40.10">
    <property type="entry name" value="Urease, subunit C, domain 1"/>
    <property type="match status" value="1"/>
</dbReference>
<sequence length="480" mass="51707">MTPSRVDGRRKLSPHSKRDIQALPSGKDASYLITGAYLLTMDETLGSLDGGDVLVEHGLVTAVGADLAQLVSPSTTVIDGRGMIVLPGFQDAHRHCWQSQFRRMFSDTEITGYMKACHDLLAPAYSTDDIHLAGRLSAWGAVDAGITTVMDFMHNTRTVDYAVAGAQAFEDAGVRCVHTMGPPSKGSWDRRWPHNLAEMKERFAGSNLVTVRLGPYGDPELDQPTKTVSRDLIELARSMDLGITVDAVFGDRSSQLLAELASSDHLGPDVALIHCNALTDNAWERIAEADARVILAPTSDTWLGIYDATPPIDAALSHGVRPGLSIDVECSLSTDMFTIMRTVCTVQRMSAHRKAWAEGKAGVGITTRRILEMATVDGARVHGLDHVTGTITPGKQADLIGISAEDINNLPLNDATASVVLGSDARNVKLVMVAGKILKWGRTLIGCDVDALRLAVRESRDRLIRDSGLPARPPSAPPRP</sequence>
<comment type="caution">
    <text evidence="2">The sequence shown here is derived from an EMBL/GenBank/DDBJ whole genome shotgun (WGS) entry which is preliminary data.</text>
</comment>
<protein>
    <submittedName>
        <fullName evidence="2">Amidohydrolase family protein</fullName>
    </submittedName>
</protein>
<name>A0ABP6XIT2_9PSEU</name>
<dbReference type="Proteomes" id="UP001500689">
    <property type="component" value="Unassembled WGS sequence"/>
</dbReference>
<dbReference type="SUPFAM" id="SSF51338">
    <property type="entry name" value="Composite domain of metallo-dependent hydrolases"/>
    <property type="match status" value="1"/>
</dbReference>
<dbReference type="Gene3D" id="3.20.20.140">
    <property type="entry name" value="Metal-dependent hydrolases"/>
    <property type="match status" value="1"/>
</dbReference>
<dbReference type="InterPro" id="IPR050287">
    <property type="entry name" value="MTA/SAH_deaminase"/>
</dbReference>
<evidence type="ECO:0000313" key="3">
    <source>
        <dbReference type="Proteomes" id="UP001500689"/>
    </source>
</evidence>
<proteinExistence type="predicted"/>
<dbReference type="PANTHER" id="PTHR43794:SF5">
    <property type="entry name" value="CHLOROHYDROLASE FAMILY PROTEIN"/>
    <property type="match status" value="1"/>
</dbReference>
<dbReference type="InterPro" id="IPR011059">
    <property type="entry name" value="Metal-dep_hydrolase_composite"/>
</dbReference>
<dbReference type="EMBL" id="BAAAZN010000014">
    <property type="protein sequence ID" value="GAA3567752.1"/>
    <property type="molecule type" value="Genomic_DNA"/>
</dbReference>
<dbReference type="RefSeq" id="WP_344865732.1">
    <property type="nucleotide sequence ID" value="NZ_BAAAZN010000014.1"/>
</dbReference>
<evidence type="ECO:0000313" key="2">
    <source>
        <dbReference type="EMBL" id="GAA3567752.1"/>
    </source>
</evidence>
<reference evidence="3" key="1">
    <citation type="journal article" date="2019" name="Int. J. Syst. Evol. Microbiol.">
        <title>The Global Catalogue of Microorganisms (GCM) 10K type strain sequencing project: providing services to taxonomists for standard genome sequencing and annotation.</title>
        <authorList>
            <consortium name="The Broad Institute Genomics Platform"/>
            <consortium name="The Broad Institute Genome Sequencing Center for Infectious Disease"/>
            <person name="Wu L."/>
            <person name="Ma J."/>
        </authorList>
    </citation>
    <scope>NUCLEOTIDE SEQUENCE [LARGE SCALE GENOMIC DNA]</scope>
    <source>
        <strain evidence="3">JCM 16898</strain>
    </source>
</reference>